<accession>A0ACC2WNF5</accession>
<sequence length="867" mass="93316">MDILNILENALLNPDPAKRAEAEEQLNQAAREHFVEYLSLLTQALSNEEARTEVRMLAGIGLKNQLTSKAAKTKQEQQARWIALDSSAKTNIKDSAIKALWSQDDRVAGSAAQLVAALADIELPRNEWPELIPLMIENTKTEKPVHVKKASLLTIGYICESADPNNEAIVAQANGILIAIVQGVQSNEPSAVVRLTALNALVNSLEFIKFNFAREGERNYIMQVVCEATQANNREIQASAFGCLARIMALYYRFMALYMEKALYGLTVSGMQSGDDNVACMAVEFWSTVCEEELEIAIQRDEYGPDAVGPEMVSYNFALVALRDVLPTLLTLLTRQNEDPEDDDWSVAMAAGACLSLFAQNCAGYVVEPVLQFVASNITVEGEDGWRQREAAVMAFGSILDGPDHQQLAGLIQQALPPILSLIGDSSLAVKETVAWCLGRIADLVVDAIDAQQLPLLIQAVVAGLQDHPKVATNCCWTLMNLAEQLCADASSQNTSALLPFYEGVVPILMQLSCGENEYGVRGAAYEALSALVTYSANDCMGAVQNIATEAVVRLEAAASASSNASQDASAALAPADDLQISLLALITSAIRRMGPQVAGAPADNLMQLFLKLLTTNKAIEEDLYLAVSAVAGSVGGAEFMKYMDAFGPVLTSALQNPASPACTTAVGLVADLAHALGQSLVPYLDGFMPILGANLNNAEVRRELRPAILSCFGDIATCIGLAFQPYLEFVMQVCSSASSIEIEDGSLETMEYVLSVKEAVLDCYVGIVGGMSDAPQQIYPYVANIFLFLKAVAEEITLAATELVARLAVGLLGDLAAMFPNKEFAQAYQAPWVTDFIKRTRSSAVFGASTKDAARWARDQQKRQIS</sequence>
<reference evidence="1" key="1">
    <citation type="submission" date="2023-04" db="EMBL/GenBank/DDBJ databases">
        <title>Draft Genome sequencing of Naganishia species isolated from polar environments using Oxford Nanopore Technology.</title>
        <authorList>
            <person name="Leo P."/>
            <person name="Venkateswaran K."/>
        </authorList>
    </citation>
    <scope>NUCLEOTIDE SEQUENCE</scope>
    <source>
        <strain evidence="1">MNA-CCFEE 5261</strain>
    </source>
</reference>
<dbReference type="Proteomes" id="UP001241377">
    <property type="component" value="Unassembled WGS sequence"/>
</dbReference>
<gene>
    <name evidence="1" type="ORF">QFC19_000509</name>
</gene>
<comment type="caution">
    <text evidence="1">The sequence shown here is derived from an EMBL/GenBank/DDBJ whole genome shotgun (WGS) entry which is preliminary data.</text>
</comment>
<name>A0ACC2WNF5_9TREE</name>
<evidence type="ECO:0000313" key="1">
    <source>
        <dbReference type="EMBL" id="KAJ9112953.1"/>
    </source>
</evidence>
<organism evidence="1 2">
    <name type="scientific">Naganishia cerealis</name>
    <dbReference type="NCBI Taxonomy" id="610337"/>
    <lineage>
        <taxon>Eukaryota</taxon>
        <taxon>Fungi</taxon>
        <taxon>Dikarya</taxon>
        <taxon>Basidiomycota</taxon>
        <taxon>Agaricomycotina</taxon>
        <taxon>Tremellomycetes</taxon>
        <taxon>Filobasidiales</taxon>
        <taxon>Filobasidiaceae</taxon>
        <taxon>Naganishia</taxon>
    </lineage>
</organism>
<keyword evidence="2" id="KW-1185">Reference proteome</keyword>
<protein>
    <submittedName>
        <fullName evidence="1">Uncharacterized protein</fullName>
    </submittedName>
</protein>
<dbReference type="EMBL" id="JASBWR010000003">
    <property type="protein sequence ID" value="KAJ9112953.1"/>
    <property type="molecule type" value="Genomic_DNA"/>
</dbReference>
<evidence type="ECO:0000313" key="2">
    <source>
        <dbReference type="Proteomes" id="UP001241377"/>
    </source>
</evidence>
<proteinExistence type="predicted"/>